<dbReference type="EMBL" id="UYRV01131555">
    <property type="protein sequence ID" value="VDN37356.1"/>
    <property type="molecule type" value="Genomic_DNA"/>
</dbReference>
<keyword evidence="2" id="KW-1185">Reference proteome</keyword>
<evidence type="ECO:0000313" key="1">
    <source>
        <dbReference type="EMBL" id="VDN37356.1"/>
    </source>
</evidence>
<name>A0A3P7R2H0_CYLGO</name>
<gene>
    <name evidence="1" type="ORF">CGOC_LOCUS13453</name>
</gene>
<sequence>MVTENLTQVPGRAIFRITGNGKGRNCLPSSPDPLSLSNPPKQYRRLFVPETAGGRAYRRNGDVGIR</sequence>
<protein>
    <submittedName>
        <fullName evidence="1">Uncharacterized protein</fullName>
    </submittedName>
</protein>
<dbReference type="AlphaFoldDB" id="A0A3P7R2H0"/>
<organism evidence="1 2">
    <name type="scientific">Cylicostephanus goldi</name>
    <name type="common">Nematode worm</name>
    <dbReference type="NCBI Taxonomy" id="71465"/>
    <lineage>
        <taxon>Eukaryota</taxon>
        <taxon>Metazoa</taxon>
        <taxon>Ecdysozoa</taxon>
        <taxon>Nematoda</taxon>
        <taxon>Chromadorea</taxon>
        <taxon>Rhabditida</taxon>
        <taxon>Rhabditina</taxon>
        <taxon>Rhabditomorpha</taxon>
        <taxon>Strongyloidea</taxon>
        <taxon>Strongylidae</taxon>
        <taxon>Cylicostephanus</taxon>
    </lineage>
</organism>
<proteinExistence type="predicted"/>
<dbReference type="Proteomes" id="UP000271889">
    <property type="component" value="Unassembled WGS sequence"/>
</dbReference>
<accession>A0A3P7R2H0</accession>
<reference evidence="1 2" key="1">
    <citation type="submission" date="2018-11" db="EMBL/GenBank/DDBJ databases">
        <authorList>
            <consortium name="Pathogen Informatics"/>
        </authorList>
    </citation>
    <scope>NUCLEOTIDE SEQUENCE [LARGE SCALE GENOMIC DNA]</scope>
</reference>
<evidence type="ECO:0000313" key="2">
    <source>
        <dbReference type="Proteomes" id="UP000271889"/>
    </source>
</evidence>